<comment type="caution">
    <text evidence="2">The sequence shown here is derived from an EMBL/GenBank/DDBJ whole genome shotgun (WGS) entry which is preliminary data.</text>
</comment>
<evidence type="ECO:0000313" key="3">
    <source>
        <dbReference type="Proteomes" id="UP001166291"/>
    </source>
</evidence>
<keyword evidence="1" id="KW-0472">Membrane</keyword>
<protein>
    <recommendedName>
        <fullName evidence="4">O-antigen ligase domain-containing protein</fullName>
    </recommendedName>
</protein>
<feature type="transmembrane region" description="Helical" evidence="1">
    <location>
        <begin position="234"/>
        <end position="256"/>
    </location>
</feature>
<feature type="transmembrane region" description="Helical" evidence="1">
    <location>
        <begin position="12"/>
        <end position="30"/>
    </location>
</feature>
<gene>
    <name evidence="2" type="ORF">KXJ70_08825</name>
</gene>
<dbReference type="EMBL" id="JAHWDQ010000002">
    <property type="protein sequence ID" value="MBW2940876.1"/>
    <property type="molecule type" value="Genomic_DNA"/>
</dbReference>
<proteinExistence type="predicted"/>
<reference evidence="2" key="1">
    <citation type="submission" date="2021-07" db="EMBL/GenBank/DDBJ databases">
        <title>Zhongshania sp. CAU 1632 isolated from seawater.</title>
        <authorList>
            <person name="Kim W."/>
        </authorList>
    </citation>
    <scope>NUCLEOTIDE SEQUENCE</scope>
    <source>
        <strain evidence="2">CAU 1632</strain>
    </source>
</reference>
<feature type="transmembrane region" description="Helical" evidence="1">
    <location>
        <begin position="42"/>
        <end position="59"/>
    </location>
</feature>
<name>A0ABS6VRD3_9GAMM</name>
<feature type="transmembrane region" description="Helical" evidence="1">
    <location>
        <begin position="103"/>
        <end position="121"/>
    </location>
</feature>
<feature type="transmembrane region" description="Helical" evidence="1">
    <location>
        <begin position="364"/>
        <end position="397"/>
    </location>
</feature>
<sequence>MNMVQLFRHRSVFIVAVALFINSQIFSATTGNPLGIKGLQEIFYVCLVVYTIGHFYTLLKKGKASRWDLFVIAIVLLSWIYSALLSALHFGQPFIYGLIEERRILSFLIYFPVISVLRLGVLSEEGAFNFIIVATIVCVIALVLVAIGIIPSLQEIEVGQSQIRQERYGIGHHYMAIAILYCFYNISKNVNKVNSSFVILICYFALILIVQTRQVILGVSLAAFVIIGKLSQRGLVQVAIVIVLVAIAALVMGTIFPEYIERYKLLMEQTFSDDYLVYSARSMSIRNVFDFVSEGNYLGGGALSPLWQGGFTKIYGEYFFLADIGVFGTIYKFGVFGLLIYLLYFPAQIYLIKTSGDPDKRKLYLAIFLYLLVAFPFAAIIEYRGFISGLLFSLTVFSSEKSKMEKLSWAG</sequence>
<keyword evidence="3" id="KW-1185">Reference proteome</keyword>
<dbReference type="Proteomes" id="UP001166291">
    <property type="component" value="Unassembled WGS sequence"/>
</dbReference>
<accession>A0ABS6VRD3</accession>
<feature type="transmembrane region" description="Helical" evidence="1">
    <location>
        <begin position="198"/>
        <end position="228"/>
    </location>
</feature>
<evidence type="ECO:0000256" key="1">
    <source>
        <dbReference type="SAM" id="Phobius"/>
    </source>
</evidence>
<evidence type="ECO:0008006" key="4">
    <source>
        <dbReference type="Google" id="ProtNLM"/>
    </source>
</evidence>
<feature type="transmembrane region" description="Helical" evidence="1">
    <location>
        <begin position="71"/>
        <end position="91"/>
    </location>
</feature>
<keyword evidence="1" id="KW-0812">Transmembrane</keyword>
<feature type="transmembrane region" description="Helical" evidence="1">
    <location>
        <begin position="170"/>
        <end position="186"/>
    </location>
</feature>
<evidence type="ECO:0000313" key="2">
    <source>
        <dbReference type="EMBL" id="MBW2940876.1"/>
    </source>
</evidence>
<feature type="transmembrane region" description="Helical" evidence="1">
    <location>
        <begin position="128"/>
        <end position="150"/>
    </location>
</feature>
<organism evidence="2 3">
    <name type="scientific">Zhongshania aquimaris</name>
    <dbReference type="NCBI Taxonomy" id="2857107"/>
    <lineage>
        <taxon>Bacteria</taxon>
        <taxon>Pseudomonadati</taxon>
        <taxon>Pseudomonadota</taxon>
        <taxon>Gammaproteobacteria</taxon>
        <taxon>Cellvibrionales</taxon>
        <taxon>Spongiibacteraceae</taxon>
        <taxon>Zhongshania</taxon>
    </lineage>
</organism>
<dbReference type="RefSeq" id="WP_219043142.1">
    <property type="nucleotide sequence ID" value="NZ_JAHWDQ010000002.1"/>
</dbReference>
<keyword evidence="1" id="KW-1133">Transmembrane helix</keyword>
<feature type="transmembrane region" description="Helical" evidence="1">
    <location>
        <begin position="318"/>
        <end position="344"/>
    </location>
</feature>